<dbReference type="EMBL" id="QGGR01000008">
    <property type="protein sequence ID" value="PWK47239.1"/>
    <property type="molecule type" value="Genomic_DNA"/>
</dbReference>
<keyword evidence="4" id="KW-1185">Reference proteome</keyword>
<protein>
    <submittedName>
        <fullName evidence="3">GAF domain-containing protein</fullName>
    </submittedName>
</protein>
<dbReference type="Pfam" id="PF13185">
    <property type="entry name" value="GAF_2"/>
    <property type="match status" value="1"/>
</dbReference>
<dbReference type="InterPro" id="IPR029016">
    <property type="entry name" value="GAF-like_dom_sf"/>
</dbReference>
<evidence type="ECO:0000313" key="3">
    <source>
        <dbReference type="EMBL" id="PWK47239.1"/>
    </source>
</evidence>
<sequence>MPDLHTPNAEQGDRFMATSQHSKRVSPRRRGPLAEALVSLAETPDHVSGFAGRLTAIATMAAGRIAAADYASVTTLRGREYTTVATSSDIALAVDEAQFADRSGPCLQALETGEPVGVPDIAAATMDWPSFHEVAPALGLRASISVPLYSGRGTPIAVLNLYGRDDAAMEPLITGVAELYATSRELELDSPGPPVADPGAEELLTGYAGALAVRATIRLAVDILAGRTAGGIDDAYTVLCAQAAENGTSLSVAAAAVLREHL</sequence>
<evidence type="ECO:0000259" key="2">
    <source>
        <dbReference type="Pfam" id="PF13185"/>
    </source>
</evidence>
<name>A0A316FFP6_9ACTN</name>
<dbReference type="AlphaFoldDB" id="A0A316FFP6"/>
<dbReference type="Proteomes" id="UP000245697">
    <property type="component" value="Unassembled WGS sequence"/>
</dbReference>
<dbReference type="SUPFAM" id="SSF55781">
    <property type="entry name" value="GAF domain-like"/>
    <property type="match status" value="1"/>
</dbReference>
<feature type="compositionally biased region" description="Basic residues" evidence="1">
    <location>
        <begin position="21"/>
        <end position="30"/>
    </location>
</feature>
<feature type="region of interest" description="Disordered" evidence="1">
    <location>
        <begin position="1"/>
        <end position="30"/>
    </location>
</feature>
<dbReference type="InterPro" id="IPR003018">
    <property type="entry name" value="GAF"/>
</dbReference>
<gene>
    <name evidence="3" type="ORF">BC793_108354</name>
</gene>
<accession>A0A316FFP6</accession>
<evidence type="ECO:0000256" key="1">
    <source>
        <dbReference type="SAM" id="MobiDB-lite"/>
    </source>
</evidence>
<proteinExistence type="predicted"/>
<comment type="caution">
    <text evidence="3">The sequence shown here is derived from an EMBL/GenBank/DDBJ whole genome shotgun (WGS) entry which is preliminary data.</text>
</comment>
<dbReference type="Gene3D" id="3.30.450.40">
    <property type="match status" value="1"/>
</dbReference>
<evidence type="ECO:0000313" key="4">
    <source>
        <dbReference type="Proteomes" id="UP000245697"/>
    </source>
</evidence>
<feature type="domain" description="GAF" evidence="2">
    <location>
        <begin position="61"/>
        <end position="168"/>
    </location>
</feature>
<organism evidence="3 4">
    <name type="scientific">Actinoplanes xinjiangensis</name>
    <dbReference type="NCBI Taxonomy" id="512350"/>
    <lineage>
        <taxon>Bacteria</taxon>
        <taxon>Bacillati</taxon>
        <taxon>Actinomycetota</taxon>
        <taxon>Actinomycetes</taxon>
        <taxon>Micromonosporales</taxon>
        <taxon>Micromonosporaceae</taxon>
        <taxon>Actinoplanes</taxon>
    </lineage>
</organism>
<reference evidence="3 4" key="1">
    <citation type="submission" date="2018-05" db="EMBL/GenBank/DDBJ databases">
        <title>Genomic Encyclopedia of Archaeal and Bacterial Type Strains, Phase II (KMG-II): from individual species to whole genera.</title>
        <authorList>
            <person name="Goeker M."/>
        </authorList>
    </citation>
    <scope>NUCLEOTIDE SEQUENCE [LARGE SCALE GENOMIC DNA]</scope>
    <source>
        <strain evidence="3 4">DSM 45184</strain>
    </source>
</reference>